<dbReference type="Proteomes" id="UP000004982">
    <property type="component" value="Unassembled WGS sequence"/>
</dbReference>
<sequence>MECNAFENSGQNFLASHSRNKLNFLFLLMETKFSDDLQQAEQIYPCAILADKQIQTRID</sequence>
<comment type="caution">
    <text evidence="1">The sequence shown here is derived from an EMBL/GenBank/DDBJ whole genome shotgun (WGS) entry which is preliminary data.</text>
</comment>
<dbReference type="EMBL" id="AFQE01000091">
    <property type="protein sequence ID" value="EGQ76457.1"/>
    <property type="molecule type" value="Genomic_DNA"/>
</dbReference>
<reference evidence="1 2" key="1">
    <citation type="submission" date="2011-05" db="EMBL/GenBank/DDBJ databases">
        <authorList>
            <person name="Muzny D."/>
            <person name="Qin X."/>
            <person name="Deng J."/>
            <person name="Jiang H."/>
            <person name="Liu Y."/>
            <person name="Qu J."/>
            <person name="Song X.-Z."/>
            <person name="Zhang L."/>
            <person name="Thornton R."/>
            <person name="Coyle M."/>
            <person name="Francisco L."/>
            <person name="Jackson L."/>
            <person name="Javaid M."/>
            <person name="Korchina V."/>
            <person name="Kovar C."/>
            <person name="Mata R."/>
            <person name="Mathew T."/>
            <person name="Ngo R."/>
            <person name="Nguyen L."/>
            <person name="Nguyen N."/>
            <person name="Okwuonu G."/>
            <person name="Ongeri F."/>
            <person name="Pham C."/>
            <person name="Simmons D."/>
            <person name="Wilczek-Boney K."/>
            <person name="Hale W."/>
            <person name="Jakkamsetti A."/>
            <person name="Pham P."/>
            <person name="Ruth R."/>
            <person name="San Lucas F."/>
            <person name="Warren J."/>
            <person name="Zhang J."/>
            <person name="Zhao Z."/>
            <person name="Zhou C."/>
            <person name="Zhu D."/>
            <person name="Lee S."/>
            <person name="Bess C."/>
            <person name="Blankenburg K."/>
            <person name="Forbes L."/>
            <person name="Fu Q."/>
            <person name="Gubbala S."/>
            <person name="Hirani K."/>
            <person name="Jayaseelan J.C."/>
            <person name="Lara F."/>
            <person name="Munidasa M."/>
            <person name="Palculict T."/>
            <person name="Patil S."/>
            <person name="Pu L.-L."/>
            <person name="Saada N."/>
            <person name="Tang L."/>
            <person name="Weissenberger G."/>
            <person name="Zhu Y."/>
            <person name="Hemphill L."/>
            <person name="Shang Y."/>
            <person name="Youmans B."/>
            <person name="Ayvaz T."/>
            <person name="Ross M."/>
            <person name="Santibanez J."/>
            <person name="Aqrawi P."/>
            <person name="Gross S."/>
            <person name="Joshi V."/>
            <person name="Fowler G."/>
            <person name="Nazareth L."/>
            <person name="Reid J."/>
            <person name="Worley K."/>
            <person name="Petrosino J."/>
            <person name="Highlander S."/>
            <person name="Gibbs R."/>
        </authorList>
    </citation>
    <scope>NUCLEOTIDE SEQUENCE [LARGE SCALE GENOMIC DNA]</scope>
    <source>
        <strain evidence="1 2">ATCC 33926</strain>
    </source>
</reference>
<evidence type="ECO:0000313" key="2">
    <source>
        <dbReference type="Proteomes" id="UP000004982"/>
    </source>
</evidence>
<evidence type="ECO:0000313" key="1">
    <source>
        <dbReference type="EMBL" id="EGQ76457.1"/>
    </source>
</evidence>
<accession>A0AA36UIR0</accession>
<protein>
    <submittedName>
        <fullName evidence="1">Uncharacterized protein</fullName>
    </submittedName>
</protein>
<proteinExistence type="predicted"/>
<gene>
    <name evidence="1" type="ORF">HMPREF9418_1871</name>
</gene>
<organism evidence="1 2">
    <name type="scientific">Neisseria macacae ATCC 33926</name>
    <dbReference type="NCBI Taxonomy" id="997348"/>
    <lineage>
        <taxon>Bacteria</taxon>
        <taxon>Pseudomonadati</taxon>
        <taxon>Pseudomonadota</taxon>
        <taxon>Betaproteobacteria</taxon>
        <taxon>Neisseriales</taxon>
        <taxon>Neisseriaceae</taxon>
        <taxon>Neisseria</taxon>
    </lineage>
</organism>
<dbReference type="AlphaFoldDB" id="A0AA36UIR0"/>
<name>A0AA36UIR0_9NEIS</name>